<protein>
    <recommendedName>
        <fullName evidence="2 10">Phosphoribosylamine--glycine ligase</fullName>
        <ecNumber evidence="2 10">6.3.4.13</ecNumber>
    </recommendedName>
    <alternativeName>
        <fullName evidence="10">GARS</fullName>
    </alternativeName>
    <alternativeName>
        <fullName evidence="8 10">Glycinamide ribonucleotide synthetase</fullName>
    </alternativeName>
    <alternativeName>
        <fullName evidence="9 10">Phosphoribosylglycinamide synthetase</fullName>
    </alternativeName>
</protein>
<dbReference type="SMART" id="SM01210">
    <property type="entry name" value="GARS_C"/>
    <property type="match status" value="1"/>
</dbReference>
<dbReference type="Pfam" id="PF02844">
    <property type="entry name" value="GARS_N"/>
    <property type="match status" value="1"/>
</dbReference>
<comment type="similarity">
    <text evidence="7 10">Belongs to the GARS family.</text>
</comment>
<evidence type="ECO:0000256" key="7">
    <source>
        <dbReference type="ARBA" id="ARBA00038345"/>
    </source>
</evidence>
<evidence type="ECO:0000256" key="6">
    <source>
        <dbReference type="ARBA" id="ARBA00022840"/>
    </source>
</evidence>
<dbReference type="PANTHER" id="PTHR43472">
    <property type="entry name" value="PHOSPHORIBOSYLAMINE--GLYCINE LIGASE"/>
    <property type="match status" value="1"/>
</dbReference>
<dbReference type="InterPro" id="IPR020562">
    <property type="entry name" value="PRibGlycinamide_synth_N"/>
</dbReference>
<dbReference type="EC" id="6.3.4.13" evidence="2 10"/>
<dbReference type="InterPro" id="IPR011054">
    <property type="entry name" value="Rudment_hybrid_motif"/>
</dbReference>
<evidence type="ECO:0000313" key="13">
    <source>
        <dbReference type="EMBL" id="TDQ18454.1"/>
    </source>
</evidence>
<dbReference type="NCBIfam" id="TIGR00877">
    <property type="entry name" value="purD"/>
    <property type="match status" value="1"/>
</dbReference>
<evidence type="ECO:0000256" key="4">
    <source>
        <dbReference type="ARBA" id="ARBA00022741"/>
    </source>
</evidence>
<dbReference type="Gene3D" id="3.30.1490.20">
    <property type="entry name" value="ATP-grasp fold, A domain"/>
    <property type="match status" value="1"/>
</dbReference>
<dbReference type="InterPro" id="IPR016185">
    <property type="entry name" value="PreATP-grasp_dom_sf"/>
</dbReference>
<gene>
    <name evidence="10" type="primary">purD</name>
    <name evidence="13" type="ORF">DFQ04_0256</name>
</gene>
<dbReference type="InterPro" id="IPR000115">
    <property type="entry name" value="PRibGlycinamide_synth"/>
</dbReference>
<keyword evidence="4 11" id="KW-0547">Nucleotide-binding</keyword>
<dbReference type="GO" id="GO:0006189">
    <property type="term" value="P:'de novo' IMP biosynthetic process"/>
    <property type="evidence" value="ECO:0007669"/>
    <property type="project" value="UniProtKB-UniRule"/>
</dbReference>
<dbReference type="SUPFAM" id="SSF56059">
    <property type="entry name" value="Glutathione synthetase ATP-binding domain-like"/>
    <property type="match status" value="1"/>
</dbReference>
<dbReference type="InterPro" id="IPR013815">
    <property type="entry name" value="ATP_grasp_subdomain_1"/>
</dbReference>
<evidence type="ECO:0000256" key="11">
    <source>
        <dbReference type="PROSITE-ProRule" id="PRU00409"/>
    </source>
</evidence>
<organism evidence="13 14">
    <name type="scientific">Algoriphagus boseongensis</name>
    <dbReference type="NCBI Taxonomy" id="1442587"/>
    <lineage>
        <taxon>Bacteria</taxon>
        <taxon>Pseudomonadati</taxon>
        <taxon>Bacteroidota</taxon>
        <taxon>Cytophagia</taxon>
        <taxon>Cytophagales</taxon>
        <taxon>Cyclobacteriaceae</taxon>
        <taxon>Algoriphagus</taxon>
    </lineage>
</organism>
<evidence type="ECO:0000256" key="9">
    <source>
        <dbReference type="ARBA" id="ARBA00042864"/>
    </source>
</evidence>
<sequence>MNIPLLGSGGREHAFAWKIVQSPKCSRLFVAPGNAGTAQIAQNVALSATDFPAIHQFILDNSIEMVVVGPEEPLVKGLVDYLHTQPKTENLPIVGPSQLGATLEGSKDFSKRFMQRNGIPTAAYETFIADQINEGLAYLEKQKLPIVLKADGLAAGKGVLICQTLEEAKESLKEMLLDAKFGDASSKVVVEEFLTGIELSVFVATDGKSYKILPEAKDYKRIGEGDTGLNTGGMGAVSPVIFADAEFMQKVEDRIVKPSISGLAKEKIDYKGFLFIGLMNQDGEPYVIEYNVRMGDPETEAVLPRIKSDFVDLLSGIANGTLDNYQIEISPNYATTVVMVSGGYPGNYEKGFPISVPSQTENSVIFHAGTSRNAKGELVNQGGRVIAVTGFGEKLEQALANAFSTVEKISWEKAYFRRDIGQDILKLIK</sequence>
<comment type="catalytic activity">
    <reaction evidence="10">
        <text>5-phospho-beta-D-ribosylamine + glycine + ATP = N(1)-(5-phospho-beta-D-ribosyl)glycinamide + ADP + phosphate + H(+)</text>
        <dbReference type="Rhea" id="RHEA:17453"/>
        <dbReference type="ChEBI" id="CHEBI:15378"/>
        <dbReference type="ChEBI" id="CHEBI:30616"/>
        <dbReference type="ChEBI" id="CHEBI:43474"/>
        <dbReference type="ChEBI" id="CHEBI:57305"/>
        <dbReference type="ChEBI" id="CHEBI:58681"/>
        <dbReference type="ChEBI" id="CHEBI:143788"/>
        <dbReference type="ChEBI" id="CHEBI:456216"/>
        <dbReference type="EC" id="6.3.4.13"/>
    </reaction>
</comment>
<reference evidence="13 14" key="1">
    <citation type="submission" date="2019-03" db="EMBL/GenBank/DDBJ databases">
        <title>Genomic Encyclopedia of Type Strains, Phase III (KMG-III): the genomes of soil and plant-associated and newly described type strains.</title>
        <authorList>
            <person name="Whitman W."/>
        </authorList>
    </citation>
    <scope>NUCLEOTIDE SEQUENCE [LARGE SCALE GENOMIC DNA]</scope>
    <source>
        <strain evidence="13 14">CECT 8446</strain>
    </source>
</reference>
<dbReference type="Proteomes" id="UP000294535">
    <property type="component" value="Unassembled WGS sequence"/>
</dbReference>
<dbReference type="AlphaFoldDB" id="A0A4R6TAG1"/>
<evidence type="ECO:0000256" key="5">
    <source>
        <dbReference type="ARBA" id="ARBA00022755"/>
    </source>
</evidence>
<dbReference type="InterPro" id="IPR020560">
    <property type="entry name" value="PRibGlycinamide_synth_C-dom"/>
</dbReference>
<dbReference type="InterPro" id="IPR037123">
    <property type="entry name" value="PRibGlycinamide_synth_C_sf"/>
</dbReference>
<dbReference type="Gene3D" id="3.30.470.20">
    <property type="entry name" value="ATP-grasp fold, B domain"/>
    <property type="match status" value="1"/>
</dbReference>
<dbReference type="UniPathway" id="UPA00074">
    <property type="reaction ID" value="UER00125"/>
</dbReference>
<dbReference type="PANTHER" id="PTHR43472:SF1">
    <property type="entry name" value="PHOSPHORIBOSYLAMINE--GLYCINE LIGASE, CHLOROPLASTIC"/>
    <property type="match status" value="1"/>
</dbReference>
<comment type="pathway">
    <text evidence="1 10">Purine metabolism; IMP biosynthesis via de novo pathway; N(1)-(5-phospho-D-ribosyl)glycinamide from 5-phospho-alpha-D-ribose 1-diphosphate: step 2/2.</text>
</comment>
<dbReference type="GO" id="GO:0005524">
    <property type="term" value="F:ATP binding"/>
    <property type="evidence" value="ECO:0007669"/>
    <property type="project" value="UniProtKB-UniRule"/>
</dbReference>
<evidence type="ECO:0000259" key="12">
    <source>
        <dbReference type="PROSITE" id="PS50975"/>
    </source>
</evidence>
<evidence type="ECO:0000256" key="1">
    <source>
        <dbReference type="ARBA" id="ARBA00005174"/>
    </source>
</evidence>
<comment type="caution">
    <text evidence="13">The sequence shown here is derived from an EMBL/GenBank/DDBJ whole genome shotgun (WGS) entry which is preliminary data.</text>
</comment>
<dbReference type="PROSITE" id="PS50975">
    <property type="entry name" value="ATP_GRASP"/>
    <property type="match status" value="1"/>
</dbReference>
<dbReference type="Pfam" id="PF02843">
    <property type="entry name" value="GARS_C"/>
    <property type="match status" value="1"/>
</dbReference>
<dbReference type="Gene3D" id="3.90.600.10">
    <property type="entry name" value="Phosphoribosylglycinamide synthetase, C-terminal domain"/>
    <property type="match status" value="1"/>
</dbReference>
<dbReference type="SUPFAM" id="SSF52440">
    <property type="entry name" value="PreATP-grasp domain"/>
    <property type="match status" value="1"/>
</dbReference>
<proteinExistence type="inferred from homology"/>
<keyword evidence="14" id="KW-1185">Reference proteome</keyword>
<dbReference type="Pfam" id="PF01071">
    <property type="entry name" value="GARS_A"/>
    <property type="match status" value="1"/>
</dbReference>
<evidence type="ECO:0000313" key="14">
    <source>
        <dbReference type="Proteomes" id="UP000294535"/>
    </source>
</evidence>
<dbReference type="EMBL" id="SNYF01000005">
    <property type="protein sequence ID" value="TDQ18454.1"/>
    <property type="molecule type" value="Genomic_DNA"/>
</dbReference>
<dbReference type="InterPro" id="IPR020561">
    <property type="entry name" value="PRibGlycinamid_synth_ATP-grasp"/>
</dbReference>
<evidence type="ECO:0000256" key="2">
    <source>
        <dbReference type="ARBA" id="ARBA00013255"/>
    </source>
</evidence>
<dbReference type="SMART" id="SM01209">
    <property type="entry name" value="GARS_A"/>
    <property type="match status" value="1"/>
</dbReference>
<evidence type="ECO:0000256" key="10">
    <source>
        <dbReference type="HAMAP-Rule" id="MF_00138"/>
    </source>
</evidence>
<feature type="domain" description="ATP-grasp" evidence="12">
    <location>
        <begin position="111"/>
        <end position="319"/>
    </location>
</feature>
<evidence type="ECO:0000256" key="8">
    <source>
        <dbReference type="ARBA" id="ARBA00042242"/>
    </source>
</evidence>
<dbReference type="SUPFAM" id="SSF51246">
    <property type="entry name" value="Rudiment single hybrid motif"/>
    <property type="match status" value="1"/>
</dbReference>
<evidence type="ECO:0000256" key="3">
    <source>
        <dbReference type="ARBA" id="ARBA00022598"/>
    </source>
</evidence>
<name>A0A4R6TAG1_9BACT</name>
<dbReference type="HAMAP" id="MF_00138">
    <property type="entry name" value="GARS"/>
    <property type="match status" value="1"/>
</dbReference>
<dbReference type="Gene3D" id="3.40.50.20">
    <property type="match status" value="1"/>
</dbReference>
<keyword evidence="5 10" id="KW-0658">Purine biosynthesis</keyword>
<dbReference type="OrthoDB" id="9807240at2"/>
<dbReference type="GO" id="GO:0009113">
    <property type="term" value="P:purine nucleobase biosynthetic process"/>
    <property type="evidence" value="ECO:0007669"/>
    <property type="project" value="InterPro"/>
</dbReference>
<dbReference type="InterPro" id="IPR011761">
    <property type="entry name" value="ATP-grasp"/>
</dbReference>
<keyword evidence="6 11" id="KW-0067">ATP-binding</keyword>
<dbReference type="GO" id="GO:0004637">
    <property type="term" value="F:phosphoribosylamine-glycine ligase activity"/>
    <property type="evidence" value="ECO:0007669"/>
    <property type="project" value="UniProtKB-UniRule"/>
</dbReference>
<dbReference type="RefSeq" id="WP_133551897.1">
    <property type="nucleotide sequence ID" value="NZ_SNYF01000005.1"/>
</dbReference>
<keyword evidence="3 10" id="KW-0436">Ligase</keyword>
<dbReference type="GO" id="GO:0046872">
    <property type="term" value="F:metal ion binding"/>
    <property type="evidence" value="ECO:0007669"/>
    <property type="project" value="InterPro"/>
</dbReference>
<accession>A0A4R6TAG1</accession>